<dbReference type="RefSeq" id="WP_282334548.1">
    <property type="nucleotide sequence ID" value="NZ_JASBRG010000007.1"/>
</dbReference>
<gene>
    <name evidence="1" type="ORF">QJ048_11740</name>
</gene>
<organism evidence="1 2">
    <name type="scientific">Pinibacter soli</name>
    <dbReference type="NCBI Taxonomy" id="3044211"/>
    <lineage>
        <taxon>Bacteria</taxon>
        <taxon>Pseudomonadati</taxon>
        <taxon>Bacteroidota</taxon>
        <taxon>Chitinophagia</taxon>
        <taxon>Chitinophagales</taxon>
        <taxon>Chitinophagaceae</taxon>
        <taxon>Pinibacter</taxon>
    </lineage>
</organism>
<keyword evidence="2" id="KW-1185">Reference proteome</keyword>
<dbReference type="EMBL" id="JASBRG010000007">
    <property type="protein sequence ID" value="MDI3320451.1"/>
    <property type="molecule type" value="Genomic_DNA"/>
</dbReference>
<name>A0ABT6RDH3_9BACT</name>
<reference evidence="1 2" key="1">
    <citation type="submission" date="2023-05" db="EMBL/GenBank/DDBJ databases">
        <title>Genome sequence of Pinibacter sp. MAH-24.</title>
        <authorList>
            <person name="Huq M.A."/>
        </authorList>
    </citation>
    <scope>NUCLEOTIDE SEQUENCE [LARGE SCALE GENOMIC DNA]</scope>
    <source>
        <strain evidence="1 2">MAH-24</strain>
    </source>
</reference>
<sequence length="671" mass="76428">MQYKERIYLYFSKKSPNVVTQTIVGSDRIKIHKEYLFDLSGSEATGGNPYKLFDENCDPKNGLPGKPVTDPLPNRGLDLFFPQGRGFRIVIDLQVLCNLTEIYLHERGFESDSVWVYTGDMHQWNLKAGLKTSGSSSQWGWKKFALDDSVKTRYVMIRFNSHKSTITELALYGHPLEKLPDPPTYAYTGARLPKPTLRTFMGVNSYDHAPMKYMQPFYATRLYQSIGSYDNDTVNNSENISFNFNSYKLPKEQQLKYYVDSLHQQFGNQLWLSIRGVPTYLAKNGFSQNSKPVTAPGMNTEDPLSYERHSRLYWNLMAVYGSNKFDTNELQFHDVPRFSGAGSFEVVENGNEEDATWTKDYWLPTEYFAVSSADYDGHEKQLGPKHGLVVADPNAKLMMSGMIQLDTQRVKVLNFLCQTLRKDKQFIWQGGVQYHYYCNGATLTSPPKGGLTPEENKLREKLAAVREAQYRLVPTVPAILGENGYDRNQTSWQSVPLLPGYNEAQSQGIMTIRSVMAAFMSGFDMYNYFMLRNSTNDENPPGVFGSSGMISGPGGHIVYPVWYYWRNVVNKLANYQPDSIISEKGDVWIYKLRNKLHPDSVAYYFVSPTKNGKVVQYFNFKIPAVKGGSYIKLNWFSVGEAIPADEKRTAKENTLQLDVSEVPVFVLLAEK</sequence>
<comment type="caution">
    <text evidence="1">The sequence shown here is derived from an EMBL/GenBank/DDBJ whole genome shotgun (WGS) entry which is preliminary data.</text>
</comment>
<accession>A0ABT6RDH3</accession>
<proteinExistence type="predicted"/>
<evidence type="ECO:0000313" key="2">
    <source>
        <dbReference type="Proteomes" id="UP001226434"/>
    </source>
</evidence>
<evidence type="ECO:0000313" key="1">
    <source>
        <dbReference type="EMBL" id="MDI3320451.1"/>
    </source>
</evidence>
<dbReference type="Proteomes" id="UP001226434">
    <property type="component" value="Unassembled WGS sequence"/>
</dbReference>
<protein>
    <submittedName>
        <fullName evidence="1">Uncharacterized protein</fullName>
    </submittedName>
</protein>